<dbReference type="EMBL" id="BDCX01000005">
    <property type="protein sequence ID" value="GAT66811.1"/>
    <property type="molecule type" value="Genomic_DNA"/>
</dbReference>
<keyword evidence="1" id="KW-0732">Signal</keyword>
<reference evidence="3" key="2">
    <citation type="submission" date="2016-04" db="EMBL/GenBank/DDBJ databases">
        <title>Planomonospora sphaerica JCM9374 whole genome shotgun sequence.</title>
        <authorList>
            <person name="Suzuki T."/>
            <person name="Dohra H."/>
            <person name="Kodani S."/>
        </authorList>
    </citation>
    <scope>NUCLEOTIDE SEQUENCE [LARGE SCALE GENOMIC DNA]</scope>
    <source>
        <strain evidence="3">JCM 9374</strain>
    </source>
</reference>
<dbReference type="Proteomes" id="UP000077701">
    <property type="component" value="Unassembled WGS sequence"/>
</dbReference>
<reference evidence="2 3" key="1">
    <citation type="journal article" date="2016" name="Genome Announc.">
        <title>Draft Genome Sequence of Planomonospora sphaerica JCM9374, a Rare Actinomycete.</title>
        <authorList>
            <person name="Dohra H."/>
            <person name="Suzuki T."/>
            <person name="Inoue Y."/>
            <person name="Kodani S."/>
        </authorList>
    </citation>
    <scope>NUCLEOTIDE SEQUENCE [LARGE SCALE GENOMIC DNA]</scope>
    <source>
        <strain evidence="2 3">JCM 9374</strain>
    </source>
</reference>
<comment type="caution">
    <text evidence="2">The sequence shown here is derived from an EMBL/GenBank/DDBJ whole genome shotgun (WGS) entry which is preliminary data.</text>
</comment>
<gene>
    <name evidence="2" type="ORF">PS9374_02463</name>
</gene>
<evidence type="ECO:0000256" key="1">
    <source>
        <dbReference type="SAM" id="SignalP"/>
    </source>
</evidence>
<protein>
    <submittedName>
        <fullName evidence="2">Peptidase</fullName>
    </submittedName>
</protein>
<keyword evidence="3" id="KW-1185">Reference proteome</keyword>
<sequence length="129" mass="13134">MFTGIALTAAGTATFLSCGGGASATGVAEAASTASGPGVTITGAAGTAVGPGRTAAGASPLAAAGVTSRQAVQIARGKVPGARVTRVRRVWDQGIWNWRVELVKAPWRYDLFVSVRSGRVVRIKINYGY</sequence>
<name>A0A171CJU7_9ACTN</name>
<evidence type="ECO:0000313" key="2">
    <source>
        <dbReference type="EMBL" id="GAT66811.1"/>
    </source>
</evidence>
<dbReference type="STRING" id="161355.PS9374_02463"/>
<organism evidence="2 3">
    <name type="scientific">Planomonospora sphaerica</name>
    <dbReference type="NCBI Taxonomy" id="161355"/>
    <lineage>
        <taxon>Bacteria</taxon>
        <taxon>Bacillati</taxon>
        <taxon>Actinomycetota</taxon>
        <taxon>Actinomycetes</taxon>
        <taxon>Streptosporangiales</taxon>
        <taxon>Streptosporangiaceae</taxon>
        <taxon>Planomonospora</taxon>
    </lineage>
</organism>
<accession>A0A171CJU7</accession>
<feature type="chain" id="PRO_5007905602" evidence="1">
    <location>
        <begin position="25"/>
        <end position="129"/>
    </location>
</feature>
<feature type="signal peptide" evidence="1">
    <location>
        <begin position="1"/>
        <end position="24"/>
    </location>
</feature>
<proteinExistence type="predicted"/>
<dbReference type="Gene3D" id="3.10.450.40">
    <property type="match status" value="1"/>
</dbReference>
<evidence type="ECO:0000313" key="3">
    <source>
        <dbReference type="Proteomes" id="UP000077701"/>
    </source>
</evidence>
<dbReference type="AlphaFoldDB" id="A0A171CJU7"/>